<evidence type="ECO:0000313" key="1">
    <source>
        <dbReference type="EMBL" id="NPT59119.1"/>
    </source>
</evidence>
<proteinExistence type="predicted"/>
<organism evidence="1 2">
    <name type="scientific">Paraburkholderia elongata</name>
    <dbReference type="NCBI Taxonomy" id="2675747"/>
    <lineage>
        <taxon>Bacteria</taxon>
        <taxon>Pseudomonadati</taxon>
        <taxon>Pseudomonadota</taxon>
        <taxon>Betaproteobacteria</taxon>
        <taxon>Burkholderiales</taxon>
        <taxon>Burkholderiaceae</taxon>
        <taxon>Paraburkholderia</taxon>
    </lineage>
</organism>
<accession>A0A972NVG1</accession>
<protein>
    <submittedName>
        <fullName evidence="1">Uncharacterized protein</fullName>
    </submittedName>
</protein>
<keyword evidence="2" id="KW-1185">Reference proteome</keyword>
<evidence type="ECO:0000313" key="2">
    <source>
        <dbReference type="Proteomes" id="UP000655523"/>
    </source>
</evidence>
<dbReference type="EMBL" id="WOEZ01000185">
    <property type="protein sequence ID" value="NPT59119.1"/>
    <property type="molecule type" value="Genomic_DNA"/>
</dbReference>
<dbReference type="RefSeq" id="WP_172172175.1">
    <property type="nucleotide sequence ID" value="NZ_WOEZ01000185.1"/>
</dbReference>
<gene>
    <name evidence="1" type="ORF">GNZ13_32310</name>
</gene>
<sequence>MKTVIKRIVRALTDRGDLAEIEQTPAYQEGWKSNAGDLNRYAPGTDAYRSWQRGHDAAVQFEQSIW</sequence>
<dbReference type="Proteomes" id="UP000655523">
    <property type="component" value="Unassembled WGS sequence"/>
</dbReference>
<dbReference type="AlphaFoldDB" id="A0A972NVG1"/>
<reference evidence="1 2" key="1">
    <citation type="submission" date="2019-11" db="EMBL/GenBank/DDBJ databases">
        <title>Metabolism of dissolved organic matter in forest soils.</title>
        <authorList>
            <person name="Cyle K.T."/>
            <person name="Wilhelm R.C."/>
            <person name="Martinez C.E."/>
        </authorList>
    </citation>
    <scope>NUCLEOTIDE SEQUENCE [LARGE SCALE GENOMIC DNA]</scope>
    <source>
        <strain evidence="1 2">5N</strain>
    </source>
</reference>
<name>A0A972NVG1_9BURK</name>
<comment type="caution">
    <text evidence="1">The sequence shown here is derived from an EMBL/GenBank/DDBJ whole genome shotgun (WGS) entry which is preliminary data.</text>
</comment>